<keyword evidence="1" id="KW-1133">Transmembrane helix</keyword>
<sequence>MFGEIQTAIPAPNLNTSPMNNSWFSGVNDMLSMGLDSWMKYEQINALKDAGQLGQKELQTTVQTPNPNSDQTYVNPAQALKEKMAGGLQIGVGTLAAVVGGVAVLYWLTRK</sequence>
<protein>
    <submittedName>
        <fullName evidence="2">Uncharacterized protein</fullName>
    </submittedName>
</protein>
<name>A0ABQ1SX37_9GAMM</name>
<evidence type="ECO:0000313" key="3">
    <source>
        <dbReference type="Proteomes" id="UP000606498"/>
    </source>
</evidence>
<proteinExistence type="predicted"/>
<dbReference type="EMBL" id="BMKO01000001">
    <property type="protein sequence ID" value="GGE65512.1"/>
    <property type="molecule type" value="Genomic_DNA"/>
</dbReference>
<keyword evidence="1" id="KW-0472">Membrane</keyword>
<organism evidence="2 3">
    <name type="scientific">Shewanella carassii</name>
    <dbReference type="NCBI Taxonomy" id="1987584"/>
    <lineage>
        <taxon>Bacteria</taxon>
        <taxon>Pseudomonadati</taxon>
        <taxon>Pseudomonadota</taxon>
        <taxon>Gammaproteobacteria</taxon>
        <taxon>Alteromonadales</taxon>
        <taxon>Shewanellaceae</taxon>
        <taxon>Shewanella</taxon>
    </lineage>
</organism>
<comment type="caution">
    <text evidence="2">The sequence shown here is derived from an EMBL/GenBank/DDBJ whole genome shotgun (WGS) entry which is preliminary data.</text>
</comment>
<dbReference type="Proteomes" id="UP000606498">
    <property type="component" value="Unassembled WGS sequence"/>
</dbReference>
<accession>A0ABQ1SX37</accession>
<keyword evidence="3" id="KW-1185">Reference proteome</keyword>
<reference evidence="3" key="1">
    <citation type="journal article" date="2019" name="Int. J. Syst. Evol. Microbiol.">
        <title>The Global Catalogue of Microorganisms (GCM) 10K type strain sequencing project: providing services to taxonomists for standard genome sequencing and annotation.</title>
        <authorList>
            <consortium name="The Broad Institute Genomics Platform"/>
            <consortium name="The Broad Institute Genome Sequencing Center for Infectious Disease"/>
            <person name="Wu L."/>
            <person name="Ma J."/>
        </authorList>
    </citation>
    <scope>NUCLEOTIDE SEQUENCE [LARGE SCALE GENOMIC DNA]</scope>
    <source>
        <strain evidence="3">CGMCC 1.16033</strain>
    </source>
</reference>
<dbReference type="RefSeq" id="WP_100143675.1">
    <property type="nucleotide sequence ID" value="NZ_BMKO01000001.1"/>
</dbReference>
<evidence type="ECO:0000313" key="2">
    <source>
        <dbReference type="EMBL" id="GGE65512.1"/>
    </source>
</evidence>
<gene>
    <name evidence="2" type="ORF">GCM10011520_02840</name>
</gene>
<keyword evidence="1" id="KW-0812">Transmembrane</keyword>
<feature type="transmembrane region" description="Helical" evidence="1">
    <location>
        <begin position="88"/>
        <end position="108"/>
    </location>
</feature>
<evidence type="ECO:0000256" key="1">
    <source>
        <dbReference type="SAM" id="Phobius"/>
    </source>
</evidence>